<accession>A0A6C0LGA1</accession>
<sequence>MSATINLRDYITDDVNMVEIFFCSKAGIASTTDTEIDVHITSDIESLIEKKYKKYKEENYKSYHHKDKVYTYELSNDNQYVSSKITTHSKHLKTPNIIVLSSKIDKFPQYIFPCTNEIDNISTYTIKEFKINNRISLMLRDDVSAKAFYIEYRHSPNVEIDKINEYINNLIAVYAVK</sequence>
<dbReference type="AlphaFoldDB" id="A0A6C0LGA1"/>
<reference evidence="1" key="1">
    <citation type="journal article" date="2020" name="Nature">
        <title>Giant virus diversity and host interactions through global metagenomics.</title>
        <authorList>
            <person name="Schulz F."/>
            <person name="Roux S."/>
            <person name="Paez-Espino D."/>
            <person name="Jungbluth S."/>
            <person name="Walsh D.A."/>
            <person name="Denef V.J."/>
            <person name="McMahon K.D."/>
            <person name="Konstantinidis K.T."/>
            <person name="Eloe-Fadrosh E.A."/>
            <person name="Kyrpides N.C."/>
            <person name="Woyke T."/>
        </authorList>
    </citation>
    <scope>NUCLEOTIDE SEQUENCE</scope>
    <source>
        <strain evidence="1">GVMAG-M-3300027804-47</strain>
    </source>
</reference>
<evidence type="ECO:0000313" key="1">
    <source>
        <dbReference type="EMBL" id="QHU29025.1"/>
    </source>
</evidence>
<proteinExistence type="predicted"/>
<organism evidence="1">
    <name type="scientific">viral metagenome</name>
    <dbReference type="NCBI Taxonomy" id="1070528"/>
    <lineage>
        <taxon>unclassified sequences</taxon>
        <taxon>metagenomes</taxon>
        <taxon>organismal metagenomes</taxon>
    </lineage>
</organism>
<protein>
    <submittedName>
        <fullName evidence="1">Uncharacterized protein</fullName>
    </submittedName>
</protein>
<name>A0A6C0LGA1_9ZZZZ</name>
<dbReference type="EMBL" id="MN740480">
    <property type="protein sequence ID" value="QHU29025.1"/>
    <property type="molecule type" value="Genomic_DNA"/>
</dbReference>